<keyword evidence="3" id="KW-1185">Reference proteome</keyword>
<organism evidence="2 3">
    <name type="scientific">Spartinivicinus poritis</name>
    <dbReference type="NCBI Taxonomy" id="2994640"/>
    <lineage>
        <taxon>Bacteria</taxon>
        <taxon>Pseudomonadati</taxon>
        <taxon>Pseudomonadota</taxon>
        <taxon>Gammaproteobacteria</taxon>
        <taxon>Oceanospirillales</taxon>
        <taxon>Zooshikellaceae</taxon>
        <taxon>Spartinivicinus</taxon>
    </lineage>
</organism>
<name>A0ABT5UCD0_9GAMM</name>
<dbReference type="RefSeq" id="WP_274690364.1">
    <property type="nucleotide sequence ID" value="NZ_JAPMOU010000027.1"/>
</dbReference>
<feature type="chain" id="PRO_5047177046" evidence="1">
    <location>
        <begin position="21"/>
        <end position="223"/>
    </location>
</feature>
<comment type="caution">
    <text evidence="2">The sequence shown here is derived from an EMBL/GenBank/DDBJ whole genome shotgun (WGS) entry which is preliminary data.</text>
</comment>
<proteinExistence type="predicted"/>
<reference evidence="2 3" key="1">
    <citation type="submission" date="2022-11" db="EMBL/GenBank/DDBJ databases">
        <title>Spartinivicinus poritis sp. nov., isolated from scleractinian coral Porites lutea.</title>
        <authorList>
            <person name="Zhang G."/>
            <person name="Cai L."/>
            <person name="Wei Q."/>
        </authorList>
    </citation>
    <scope>NUCLEOTIDE SEQUENCE [LARGE SCALE GENOMIC DNA]</scope>
    <source>
        <strain evidence="2 3">A2-2</strain>
    </source>
</reference>
<evidence type="ECO:0000313" key="2">
    <source>
        <dbReference type="EMBL" id="MDE1464034.1"/>
    </source>
</evidence>
<sequence>MKIVSILTASVLLMANHAMSEINNIEIDNEKIPPAWQIAKPKDRSAEPILFDSPITATHSTKEMGLKEVEPYLNSKQEGVYASMKYVASMTPEELKRFASNVNITERSAIAFYEKSVKTLSNAEKTSIEYYKIFCKKLLNHTFNAPVQRYEIEDFIMARDKSESIMFEVIAKGIDSYKAAYPQDYNIMFKDISGNFSYIEHNDDAVSPNHWVKYYKNDCNLIK</sequence>
<feature type="signal peptide" evidence="1">
    <location>
        <begin position="1"/>
        <end position="20"/>
    </location>
</feature>
<dbReference type="Proteomes" id="UP001528823">
    <property type="component" value="Unassembled WGS sequence"/>
</dbReference>
<keyword evidence="1" id="KW-0732">Signal</keyword>
<protein>
    <submittedName>
        <fullName evidence="2">Uncharacterized protein</fullName>
    </submittedName>
</protein>
<gene>
    <name evidence="2" type="ORF">ORQ98_18935</name>
</gene>
<evidence type="ECO:0000313" key="3">
    <source>
        <dbReference type="Proteomes" id="UP001528823"/>
    </source>
</evidence>
<accession>A0ABT5UCD0</accession>
<evidence type="ECO:0000256" key="1">
    <source>
        <dbReference type="SAM" id="SignalP"/>
    </source>
</evidence>
<dbReference type="EMBL" id="JAPMOU010000027">
    <property type="protein sequence ID" value="MDE1464034.1"/>
    <property type="molecule type" value="Genomic_DNA"/>
</dbReference>